<dbReference type="OrthoDB" id="2163491at2759"/>
<evidence type="ECO:0000313" key="3">
    <source>
        <dbReference type="Proteomes" id="UP000283895"/>
    </source>
</evidence>
<keyword evidence="3" id="KW-1185">Reference proteome</keyword>
<dbReference type="AlphaFoldDB" id="A0A423W656"/>
<reference evidence="2 3" key="1">
    <citation type="submission" date="2015-09" db="EMBL/GenBank/DDBJ databases">
        <title>Host preference determinants of Valsa canker pathogens revealed by comparative genomics.</title>
        <authorList>
            <person name="Yin Z."/>
            <person name="Huang L."/>
        </authorList>
    </citation>
    <scope>NUCLEOTIDE SEQUENCE [LARGE SCALE GENOMIC DNA]</scope>
    <source>
        <strain evidence="2 3">03-1</strain>
    </source>
</reference>
<evidence type="ECO:0000313" key="2">
    <source>
        <dbReference type="EMBL" id="ROV98770.1"/>
    </source>
</evidence>
<sequence>MASPSAPKKRANAVASSSERNNKRLRSDDDEKIEDEITAAVPDVVIASDSTPVATQTVCATLVCGYGPVWATVRQDLCEAQPYFKAHQGGIHSNNSVALGLYINKYSEPRDLLDRNVLVTCVGGSRNLETNTRTANVPQNLPRIINAIGLPISVIIGKAHPKFGDLDFGNLIPSKALFVELGTFRVIDVWKEMVQPRGIDAPYPVWKIKLHTIRTDLKPWYWVDKDDVHSTTAQVPCQEFQCGYCGESSPKVFDNGSWVCLDHDCQNFFRVDGKLLTQTGDDGEDLRYTKAFLNKSEAFKRKMKALPADIHQMFQPLSNSDPENGEMLFGTEKELRVGFTCPICRGCNSQIFWDRKECKHCDFIQDSTPLPYPMDRIENEASKFTRSQQKGGKMLDGATIRIDTAHVTKFVEPADTMTELLIVYMIKSTEGNVIGTVVLERPTKASRVSPCGADKLLESIQEEGGKMMFRRNPARCPGSSSEELTRHFQSNWGVQYDFGVKPIPSVPFKEAPDIVLMSLAQLTDVGKRALGRSQMLVTREKFTLAEGSTLMEPYKPYNELLALAYRETDAISWHDDGEMQHQVVVKGKRRYAVTSRTIDVDYYKTPKFANKLGTSIEQLEASGDLPDRARAFKYGNTTLGV</sequence>
<evidence type="ECO:0000256" key="1">
    <source>
        <dbReference type="SAM" id="MobiDB-lite"/>
    </source>
</evidence>
<dbReference type="STRING" id="356882.A0A423W656"/>
<accession>A0A423W656</accession>
<gene>
    <name evidence="2" type="ORF">VMCG_06814</name>
</gene>
<feature type="compositionally biased region" description="Basic and acidic residues" evidence="1">
    <location>
        <begin position="20"/>
        <end position="29"/>
    </location>
</feature>
<proteinExistence type="predicted"/>
<dbReference type="EMBL" id="LKEA01000025">
    <property type="protein sequence ID" value="ROV98770.1"/>
    <property type="molecule type" value="Genomic_DNA"/>
</dbReference>
<name>A0A423W656_9PEZI</name>
<comment type="caution">
    <text evidence="2">The sequence shown here is derived from an EMBL/GenBank/DDBJ whole genome shotgun (WGS) entry which is preliminary data.</text>
</comment>
<organism evidence="2 3">
    <name type="scientific">Cytospora schulzeri</name>
    <dbReference type="NCBI Taxonomy" id="448051"/>
    <lineage>
        <taxon>Eukaryota</taxon>
        <taxon>Fungi</taxon>
        <taxon>Dikarya</taxon>
        <taxon>Ascomycota</taxon>
        <taxon>Pezizomycotina</taxon>
        <taxon>Sordariomycetes</taxon>
        <taxon>Sordariomycetidae</taxon>
        <taxon>Diaporthales</taxon>
        <taxon>Cytosporaceae</taxon>
        <taxon>Cytospora</taxon>
    </lineage>
</organism>
<evidence type="ECO:0008006" key="4">
    <source>
        <dbReference type="Google" id="ProtNLM"/>
    </source>
</evidence>
<protein>
    <recommendedName>
        <fullName evidence="4">Alpha-ketoglutarate-dependent dioxygenase AlkB-like domain-containing protein</fullName>
    </recommendedName>
</protein>
<dbReference type="Proteomes" id="UP000283895">
    <property type="component" value="Unassembled WGS sequence"/>
</dbReference>
<feature type="region of interest" description="Disordered" evidence="1">
    <location>
        <begin position="1"/>
        <end position="33"/>
    </location>
</feature>